<dbReference type="Proteomes" id="UP000728032">
    <property type="component" value="Unassembled WGS sequence"/>
</dbReference>
<feature type="compositionally biased region" description="Basic and acidic residues" evidence="1">
    <location>
        <begin position="335"/>
        <end position="356"/>
    </location>
</feature>
<gene>
    <name evidence="2" type="ORF">ONB1V03_LOCUS14311</name>
</gene>
<feature type="region of interest" description="Disordered" evidence="1">
    <location>
        <begin position="404"/>
        <end position="778"/>
    </location>
</feature>
<keyword evidence="3" id="KW-1185">Reference proteome</keyword>
<reference evidence="2" key="1">
    <citation type="submission" date="2020-11" db="EMBL/GenBank/DDBJ databases">
        <authorList>
            <person name="Tran Van P."/>
        </authorList>
    </citation>
    <scope>NUCLEOTIDE SEQUENCE</scope>
</reference>
<proteinExistence type="predicted"/>
<feature type="compositionally biased region" description="Polar residues" evidence="1">
    <location>
        <begin position="602"/>
        <end position="616"/>
    </location>
</feature>
<feature type="region of interest" description="Disordered" evidence="1">
    <location>
        <begin position="335"/>
        <end position="392"/>
    </location>
</feature>
<feature type="region of interest" description="Disordered" evidence="1">
    <location>
        <begin position="195"/>
        <end position="236"/>
    </location>
</feature>
<feature type="compositionally biased region" description="Basic and acidic residues" evidence="1">
    <location>
        <begin position="507"/>
        <end position="541"/>
    </location>
</feature>
<feature type="compositionally biased region" description="Basic and acidic residues" evidence="1">
    <location>
        <begin position="739"/>
        <end position="756"/>
    </location>
</feature>
<organism evidence="2">
    <name type="scientific">Oppiella nova</name>
    <dbReference type="NCBI Taxonomy" id="334625"/>
    <lineage>
        <taxon>Eukaryota</taxon>
        <taxon>Metazoa</taxon>
        <taxon>Ecdysozoa</taxon>
        <taxon>Arthropoda</taxon>
        <taxon>Chelicerata</taxon>
        <taxon>Arachnida</taxon>
        <taxon>Acari</taxon>
        <taxon>Acariformes</taxon>
        <taxon>Sarcoptiformes</taxon>
        <taxon>Oribatida</taxon>
        <taxon>Brachypylina</taxon>
        <taxon>Oppioidea</taxon>
        <taxon>Oppiidae</taxon>
        <taxon>Oppiella</taxon>
    </lineage>
</organism>
<name>A0A7R9MDA9_9ACAR</name>
<feature type="compositionally biased region" description="Acidic residues" evidence="1">
    <location>
        <begin position="806"/>
        <end position="827"/>
    </location>
</feature>
<protein>
    <submittedName>
        <fullName evidence="2">Uncharacterized protein</fullName>
    </submittedName>
</protein>
<feature type="compositionally biased region" description="Polar residues" evidence="1">
    <location>
        <begin position="680"/>
        <end position="704"/>
    </location>
</feature>
<feature type="compositionally biased region" description="Polar residues" evidence="1">
    <location>
        <begin position="713"/>
        <end position="738"/>
    </location>
</feature>
<feature type="non-terminal residue" evidence="2">
    <location>
        <position position="827"/>
    </location>
</feature>
<dbReference type="EMBL" id="OC928314">
    <property type="protein sequence ID" value="CAD7657686.1"/>
    <property type="molecule type" value="Genomic_DNA"/>
</dbReference>
<feature type="region of interest" description="Disordered" evidence="1">
    <location>
        <begin position="88"/>
        <end position="107"/>
    </location>
</feature>
<feature type="compositionally biased region" description="Basic and acidic residues" evidence="1">
    <location>
        <begin position="408"/>
        <end position="500"/>
    </location>
</feature>
<feature type="region of interest" description="Disordered" evidence="1">
    <location>
        <begin position="1"/>
        <end position="43"/>
    </location>
</feature>
<evidence type="ECO:0000313" key="3">
    <source>
        <dbReference type="Proteomes" id="UP000728032"/>
    </source>
</evidence>
<evidence type="ECO:0000313" key="2">
    <source>
        <dbReference type="EMBL" id="CAD7657686.1"/>
    </source>
</evidence>
<dbReference type="OrthoDB" id="10072641at2759"/>
<sequence>QEMENMGKSQRSSDPIPDTRWTPRVGVNSFDEQKRQNDWAEEEETYKRKYRQLRNPSPTPDNPLELERVRIQQMAAIEAGILRSPDRQPVDDFGYPRRISPETSPKRMRKRKAVVGVGVGVVRGIGAQEVVVVVEVVAEDAEVVHLNGAVMNPMTPMMPMGGLEMPFMGAPAPPYMPSMDAMYQPIMNQQIIPKSRPPVAPKLSPRKGTNPNLKKVPIVRSPGAQSSAKRGNEKKDDKLINPYDLLLAERTKLRAELSRATKSYEQKVENQNLIVARDGGTDSYAYKQLDKSIKELQTEIESINGKILKNKELIDKIQKSKANAKHFLDKIKSTGDISKIEPKQKDKPKTSADKKAPQKSPKSGKDAEVITIDDDEEEEKNSRFHYFDSGPHWCKCCDKLNLNTNKTESGDKPKTSDKSDPKTNKSNDKPKDVTKTPDKCADKTDKSNDKSKSPEKVSEKSREVAKTPDKNGDKNDKSNDKSKTPLKSSDKPKSPEKADKSSANPKTPEKSSVKNSNESEDKHKRNELKSKKEDETKRGDSEDIPEGIEDMLVIDEINCDDNSGETIDENRLLELENDGSNAKSNDKSEENIENVVEMTDVSVDSRQLSENNSKSETLGEVKTEPKLSATEGTQPKDCESVEGVVPPMDANDINPEPKPESKSETNSGLDLKVKEEAIVNKNSETNCDKQSTVDPMVESITQELVDTEKQNSDTDSALKTTTIEIVTESQDMGSNQKQEVVDKKSDIKSDSEDTKKSSVGLPESSAQGVSEVSVKSERKCNPLLDLDDDIAALNARFDLMVKQDSTEGDEDYEDELEGFDVIDETNE</sequence>
<dbReference type="EMBL" id="CAJPVJ010013489">
    <property type="protein sequence ID" value="CAG2174872.1"/>
    <property type="molecule type" value="Genomic_DNA"/>
</dbReference>
<evidence type="ECO:0000256" key="1">
    <source>
        <dbReference type="SAM" id="MobiDB-lite"/>
    </source>
</evidence>
<dbReference type="AlphaFoldDB" id="A0A7R9MDA9"/>
<accession>A0A7R9MDA9</accession>
<feature type="compositionally biased region" description="Acidic residues" evidence="1">
    <location>
        <begin position="542"/>
        <end position="567"/>
    </location>
</feature>
<feature type="region of interest" description="Disordered" evidence="1">
    <location>
        <begin position="804"/>
        <end position="827"/>
    </location>
</feature>